<dbReference type="Proteomes" id="UP000186817">
    <property type="component" value="Unassembled WGS sequence"/>
</dbReference>
<feature type="repeat" description="NHL" evidence="2">
    <location>
        <begin position="761"/>
        <end position="804"/>
    </location>
</feature>
<dbReference type="InterPro" id="IPR001258">
    <property type="entry name" value="NHL_repeat"/>
</dbReference>
<reference evidence="4 5" key="1">
    <citation type="submission" date="2016-02" db="EMBL/GenBank/DDBJ databases">
        <title>Genome analysis of coral dinoflagellate symbionts highlights evolutionary adaptations to a symbiotic lifestyle.</title>
        <authorList>
            <person name="Aranda M."/>
            <person name="Li Y."/>
            <person name="Liew Y.J."/>
            <person name="Baumgarten S."/>
            <person name="Simakov O."/>
            <person name="Wilson M."/>
            <person name="Piel J."/>
            <person name="Ashoor H."/>
            <person name="Bougouffa S."/>
            <person name="Bajic V.B."/>
            <person name="Ryu T."/>
            <person name="Ravasi T."/>
            <person name="Bayer T."/>
            <person name="Micklem G."/>
            <person name="Kim H."/>
            <person name="Bhak J."/>
            <person name="Lajeunesse T.C."/>
            <person name="Voolstra C.R."/>
        </authorList>
    </citation>
    <scope>NUCLEOTIDE SEQUENCE [LARGE SCALE GENOMIC DNA]</scope>
    <source>
        <strain evidence="4 5">CCMP2467</strain>
    </source>
</reference>
<sequence length="923" mass="100549">MDARLECAGEALNRTGPWSKQELCDLFLALGLEEAVRPELSLMLSAFEVQAGHVDCSKLWRSLAEAGGCQCGPDGEKEEFPLTSVMTRGEAAELCLPSQVEGHDGWMDDLLRDFSAGCSISRVEERAMQMRQLNLVISCLCEGCNRDWVDPAGRPLTPPQVNLYHVVDLLVRPATAARACSFVELVAEAPQPCDWFVSHWWGEPVVDFALCLKQHLHDRNLQKDAAYWVCAYANNQWAVHQEIGADPATSSFQRAMGRAAGTVSIVDRDAVCYMRVWCIYETYISTLKQVTGEKGLDGLTYYFDIYTYDPKQKDAIGIAEGFIAADGTGPKQARRKRHRESRFPFELITKAFDIRVEHAEATRESDRRMILNSIAQAADLSRAPALEHEGYAALNDVLHGRFAAASFVKAAAIGTNLSRHAAALSRSRLHQLTLHFGGDCQKNLKDEHVVLLASSLPVESLQDLFLGFQGCRQLSDVAAVALGSALGSLTRLRRLELRLSSGPQLSDEGVGALAAGLHGGSSTLESLNLDISAQSRITEASCGSLARSVEQMLSLQQVQISLSAGSPGEPHVPDRIGCVHHPCGVAFDRTGRYFFIVDQSNHRVQVWDSSTQEVLGACGSKGLGPAHFDTPCGIVADRENKIVVSDLLNHRLQVLEFNPRTGHLQFLHSVGAEGTGPGQFSFPKGLGLTENGCLLVCDSANHRVQVLDMEDFHMVREFGSFGPGDGQFDSPLAATITCTGDIMISDANNRIQVFDAKGSFLRSFGVRGKKDGFFHYPVGIAVNDENALFVCDQGNHRVQVFNAADGSFIHKWGGCRKKKEPPAEDEQEAPPAETEDEGEKPEEWQGLRSPAGIAVNASGMIVVDWFTFLERGPELDDSPYLPKGGPGRHIGRAAGCCPPGSTPRADKVAARGQLCRYATAYPS</sequence>
<evidence type="ECO:0000256" key="3">
    <source>
        <dbReference type="SAM" id="MobiDB-lite"/>
    </source>
</evidence>
<dbReference type="Gene3D" id="3.80.10.10">
    <property type="entry name" value="Ribonuclease Inhibitor"/>
    <property type="match status" value="1"/>
</dbReference>
<protein>
    <submittedName>
        <fullName evidence="4">E3 ubiquitin-protein ligase TRIM71</fullName>
    </submittedName>
</protein>
<evidence type="ECO:0000313" key="4">
    <source>
        <dbReference type="EMBL" id="OLP81484.1"/>
    </source>
</evidence>
<dbReference type="SUPFAM" id="SSF52047">
    <property type="entry name" value="RNI-like"/>
    <property type="match status" value="1"/>
</dbReference>
<proteinExistence type="predicted"/>
<keyword evidence="5" id="KW-1185">Reference proteome</keyword>
<dbReference type="InterPro" id="IPR050952">
    <property type="entry name" value="TRIM-NHL_E3_ligases"/>
</dbReference>
<dbReference type="Gene3D" id="2.40.10.500">
    <property type="match status" value="1"/>
</dbReference>
<feature type="compositionally biased region" description="Acidic residues" evidence="3">
    <location>
        <begin position="823"/>
        <end position="840"/>
    </location>
</feature>
<evidence type="ECO:0000256" key="1">
    <source>
        <dbReference type="ARBA" id="ARBA00022737"/>
    </source>
</evidence>
<name>A0A1Q9CEW4_SYMMI</name>
<dbReference type="GO" id="GO:0061630">
    <property type="term" value="F:ubiquitin protein ligase activity"/>
    <property type="evidence" value="ECO:0007669"/>
    <property type="project" value="TreeGrafter"/>
</dbReference>
<evidence type="ECO:0000256" key="2">
    <source>
        <dbReference type="PROSITE-ProRule" id="PRU00504"/>
    </source>
</evidence>
<dbReference type="AlphaFoldDB" id="A0A1Q9CEW4"/>
<dbReference type="Pfam" id="PF01436">
    <property type="entry name" value="NHL"/>
    <property type="match status" value="2"/>
</dbReference>
<dbReference type="PANTHER" id="PTHR24104">
    <property type="entry name" value="E3 UBIQUITIN-PROTEIN LIGASE NHLRC1-RELATED"/>
    <property type="match status" value="1"/>
</dbReference>
<keyword evidence="1" id="KW-0677">Repeat</keyword>
<dbReference type="OrthoDB" id="423308at2759"/>
<evidence type="ECO:0000313" key="5">
    <source>
        <dbReference type="Proteomes" id="UP000186817"/>
    </source>
</evidence>
<dbReference type="GO" id="GO:0043161">
    <property type="term" value="P:proteasome-mediated ubiquitin-dependent protein catabolic process"/>
    <property type="evidence" value="ECO:0007669"/>
    <property type="project" value="TreeGrafter"/>
</dbReference>
<dbReference type="GO" id="GO:0000209">
    <property type="term" value="P:protein polyubiquitination"/>
    <property type="evidence" value="ECO:0007669"/>
    <property type="project" value="TreeGrafter"/>
</dbReference>
<dbReference type="InterPro" id="IPR011042">
    <property type="entry name" value="6-blade_b-propeller_TolB-like"/>
</dbReference>
<dbReference type="PANTHER" id="PTHR24104:SF47">
    <property type="entry name" value="E3 UBIQUITIN-PROTEIN LIGASE NHLRC1"/>
    <property type="match status" value="1"/>
</dbReference>
<feature type="repeat" description="NHL" evidence="2">
    <location>
        <begin position="618"/>
        <end position="658"/>
    </location>
</feature>
<dbReference type="EMBL" id="LSRX01001276">
    <property type="protein sequence ID" value="OLP81484.1"/>
    <property type="molecule type" value="Genomic_DNA"/>
</dbReference>
<dbReference type="Gene3D" id="2.120.10.30">
    <property type="entry name" value="TolB, C-terminal domain"/>
    <property type="match status" value="2"/>
</dbReference>
<feature type="repeat" description="NHL" evidence="2">
    <location>
        <begin position="715"/>
        <end position="757"/>
    </location>
</feature>
<dbReference type="InterPro" id="IPR032675">
    <property type="entry name" value="LRR_dom_sf"/>
</dbReference>
<organism evidence="4 5">
    <name type="scientific">Symbiodinium microadriaticum</name>
    <name type="common">Dinoflagellate</name>
    <name type="synonym">Zooxanthella microadriatica</name>
    <dbReference type="NCBI Taxonomy" id="2951"/>
    <lineage>
        <taxon>Eukaryota</taxon>
        <taxon>Sar</taxon>
        <taxon>Alveolata</taxon>
        <taxon>Dinophyceae</taxon>
        <taxon>Suessiales</taxon>
        <taxon>Symbiodiniaceae</taxon>
        <taxon>Symbiodinium</taxon>
    </lineage>
</organism>
<comment type="caution">
    <text evidence="4">The sequence shown here is derived from an EMBL/GenBank/DDBJ whole genome shotgun (WGS) entry which is preliminary data.</text>
</comment>
<feature type="repeat" description="NHL" evidence="2">
    <location>
        <begin position="667"/>
        <end position="710"/>
    </location>
</feature>
<accession>A0A1Q9CEW4</accession>
<gene>
    <name evidence="4" type="primary">TRIM71</name>
    <name evidence="4" type="ORF">AK812_SmicGene37965</name>
</gene>
<dbReference type="PROSITE" id="PS51125">
    <property type="entry name" value="NHL"/>
    <property type="match status" value="4"/>
</dbReference>
<dbReference type="SUPFAM" id="SSF101898">
    <property type="entry name" value="NHL repeat"/>
    <property type="match status" value="1"/>
</dbReference>
<feature type="region of interest" description="Disordered" evidence="3">
    <location>
        <begin position="814"/>
        <end position="847"/>
    </location>
</feature>